<organism evidence="1 2">
    <name type="scientific">Clostridium cavendishii DSM 21758</name>
    <dbReference type="NCBI Taxonomy" id="1121302"/>
    <lineage>
        <taxon>Bacteria</taxon>
        <taxon>Bacillati</taxon>
        <taxon>Bacillota</taxon>
        <taxon>Clostridia</taxon>
        <taxon>Eubacteriales</taxon>
        <taxon>Clostridiaceae</taxon>
        <taxon>Clostridium</taxon>
    </lineage>
</organism>
<accession>A0A1M6B0P8</accession>
<reference evidence="1 2" key="1">
    <citation type="submission" date="2016-11" db="EMBL/GenBank/DDBJ databases">
        <authorList>
            <person name="Jaros S."/>
            <person name="Januszkiewicz K."/>
            <person name="Wedrychowicz H."/>
        </authorList>
    </citation>
    <scope>NUCLEOTIDE SEQUENCE [LARGE SCALE GENOMIC DNA]</scope>
    <source>
        <strain evidence="1 2">DSM 21758</strain>
    </source>
</reference>
<sequence>MPLDFNFIDNILGVQDIKVTFVNVNDVMFEVGVESNLKSVIYFKLFKATISHI</sequence>
<dbReference type="AlphaFoldDB" id="A0A1M6B0P8"/>
<name>A0A1M6B0P8_9CLOT</name>
<protein>
    <submittedName>
        <fullName evidence="1">Uncharacterized protein</fullName>
    </submittedName>
</protein>
<evidence type="ECO:0000313" key="1">
    <source>
        <dbReference type="EMBL" id="SHI42043.1"/>
    </source>
</evidence>
<evidence type="ECO:0000313" key="2">
    <source>
        <dbReference type="Proteomes" id="UP000184310"/>
    </source>
</evidence>
<keyword evidence="2" id="KW-1185">Reference proteome</keyword>
<dbReference type="EMBL" id="FQZB01000003">
    <property type="protein sequence ID" value="SHI42043.1"/>
    <property type="molecule type" value="Genomic_DNA"/>
</dbReference>
<dbReference type="RefSeq" id="WP_207649967.1">
    <property type="nucleotide sequence ID" value="NZ_FQZB01000003.1"/>
</dbReference>
<dbReference type="Proteomes" id="UP000184310">
    <property type="component" value="Unassembled WGS sequence"/>
</dbReference>
<gene>
    <name evidence="1" type="ORF">SAMN02745163_00221</name>
</gene>
<proteinExistence type="predicted"/>